<dbReference type="AlphaFoldDB" id="A0A540WZG1"/>
<gene>
    <name evidence="1" type="ORF">FJV41_19045</name>
</gene>
<sequence>MWLVEPTDAPPTSMPVIGDVKLTAGGELYNPVTNATSSKPFSPDIAIYDVPQFAQKFPKLMGGKKLSPREKSLILEVVIRGSALKKEALETAELELGFLPPGSTPESGVTPRYVSYRAKLKRR</sequence>
<protein>
    <submittedName>
        <fullName evidence="1">Uncharacterized protein</fullName>
    </submittedName>
</protein>
<name>A0A540WZG1_9BACT</name>
<dbReference type="EMBL" id="VIFM01000070">
    <property type="protein sequence ID" value="TQF14396.1"/>
    <property type="molecule type" value="Genomic_DNA"/>
</dbReference>
<reference evidence="1 2" key="1">
    <citation type="submission" date="2019-06" db="EMBL/GenBank/DDBJ databases">
        <authorList>
            <person name="Livingstone P."/>
            <person name="Whitworth D."/>
        </authorList>
    </citation>
    <scope>NUCLEOTIDE SEQUENCE [LARGE SCALE GENOMIC DNA]</scope>
    <source>
        <strain evidence="1 2">AM401</strain>
    </source>
</reference>
<proteinExistence type="predicted"/>
<dbReference type="Proteomes" id="UP000315369">
    <property type="component" value="Unassembled WGS sequence"/>
</dbReference>
<comment type="caution">
    <text evidence="1">The sequence shown here is derived from an EMBL/GenBank/DDBJ whole genome shotgun (WGS) entry which is preliminary data.</text>
</comment>
<organism evidence="1 2">
    <name type="scientific">Myxococcus llanfairpwllgwyngyllgogerychwyrndrobwllllantysiliogogogochensis</name>
    <dbReference type="NCBI Taxonomy" id="2590453"/>
    <lineage>
        <taxon>Bacteria</taxon>
        <taxon>Pseudomonadati</taxon>
        <taxon>Myxococcota</taxon>
        <taxon>Myxococcia</taxon>
        <taxon>Myxococcales</taxon>
        <taxon>Cystobacterineae</taxon>
        <taxon>Myxococcaceae</taxon>
        <taxon>Myxococcus</taxon>
    </lineage>
</organism>
<accession>A0A540WZG1</accession>
<dbReference type="RefSeq" id="WP_141643934.1">
    <property type="nucleotide sequence ID" value="NZ_VIFM01000070.1"/>
</dbReference>
<evidence type="ECO:0000313" key="2">
    <source>
        <dbReference type="Proteomes" id="UP000315369"/>
    </source>
</evidence>
<keyword evidence="2" id="KW-1185">Reference proteome</keyword>
<evidence type="ECO:0000313" key="1">
    <source>
        <dbReference type="EMBL" id="TQF14396.1"/>
    </source>
</evidence>